<dbReference type="Proteomes" id="UP001283361">
    <property type="component" value="Unassembled WGS sequence"/>
</dbReference>
<reference evidence="1" key="1">
    <citation type="journal article" date="2023" name="G3 (Bethesda)">
        <title>A reference genome for the long-term kleptoplast-retaining sea slug Elysia crispata morphotype clarki.</title>
        <authorList>
            <person name="Eastman K.E."/>
            <person name="Pendleton A.L."/>
            <person name="Shaikh M.A."/>
            <person name="Suttiyut T."/>
            <person name="Ogas R."/>
            <person name="Tomko P."/>
            <person name="Gavelis G."/>
            <person name="Widhalm J.R."/>
            <person name="Wisecaver J.H."/>
        </authorList>
    </citation>
    <scope>NUCLEOTIDE SEQUENCE</scope>
    <source>
        <strain evidence="1">ECLA1</strain>
    </source>
</reference>
<dbReference type="AlphaFoldDB" id="A0AAE1B989"/>
<comment type="caution">
    <text evidence="1">The sequence shown here is derived from an EMBL/GenBank/DDBJ whole genome shotgun (WGS) entry which is preliminary data.</text>
</comment>
<proteinExistence type="predicted"/>
<sequence>MPSTKLKVGCRGSGSPRHPLPSHPGSLVYLDYRRAVCPLAARGIPLLNSINKNGVGDPICPIAPVQTAAVTPLPAFLVMPFVCCCTHRSVVNRVNLTSGSSPDYVDICGQGSATLRLSSCQGNSRGDLEGLARDAKTS</sequence>
<accession>A0AAE1B989</accession>
<name>A0AAE1B989_9GAST</name>
<evidence type="ECO:0000313" key="2">
    <source>
        <dbReference type="Proteomes" id="UP001283361"/>
    </source>
</evidence>
<organism evidence="1 2">
    <name type="scientific">Elysia crispata</name>
    <name type="common">lettuce slug</name>
    <dbReference type="NCBI Taxonomy" id="231223"/>
    <lineage>
        <taxon>Eukaryota</taxon>
        <taxon>Metazoa</taxon>
        <taxon>Spiralia</taxon>
        <taxon>Lophotrochozoa</taxon>
        <taxon>Mollusca</taxon>
        <taxon>Gastropoda</taxon>
        <taxon>Heterobranchia</taxon>
        <taxon>Euthyneura</taxon>
        <taxon>Panpulmonata</taxon>
        <taxon>Sacoglossa</taxon>
        <taxon>Placobranchoidea</taxon>
        <taxon>Plakobranchidae</taxon>
        <taxon>Elysia</taxon>
    </lineage>
</organism>
<gene>
    <name evidence="1" type="ORF">RRG08_033842</name>
</gene>
<evidence type="ECO:0000313" key="1">
    <source>
        <dbReference type="EMBL" id="KAK3801655.1"/>
    </source>
</evidence>
<keyword evidence="2" id="KW-1185">Reference proteome</keyword>
<protein>
    <submittedName>
        <fullName evidence="1">Uncharacterized protein</fullName>
    </submittedName>
</protein>
<dbReference type="EMBL" id="JAWDGP010000286">
    <property type="protein sequence ID" value="KAK3801655.1"/>
    <property type="molecule type" value="Genomic_DNA"/>
</dbReference>